<dbReference type="Pfam" id="PF05922">
    <property type="entry name" value="Inhibitor_I9"/>
    <property type="match status" value="1"/>
</dbReference>
<evidence type="ECO:0000256" key="7">
    <source>
        <dbReference type="PIRSR" id="PIRSR615500-1"/>
    </source>
</evidence>
<evidence type="ECO:0000313" key="14">
    <source>
        <dbReference type="Proteomes" id="UP001054889"/>
    </source>
</evidence>
<dbReference type="GO" id="GO:0004252">
    <property type="term" value="F:serine-type endopeptidase activity"/>
    <property type="evidence" value="ECO:0007669"/>
    <property type="project" value="UniProtKB-UniRule"/>
</dbReference>
<dbReference type="PROSITE" id="PS00138">
    <property type="entry name" value="SUBTILASE_SER"/>
    <property type="match status" value="1"/>
</dbReference>
<comment type="caution">
    <text evidence="13">The sequence shown here is derived from an EMBL/GenBank/DDBJ whole genome shotgun (WGS) entry which is preliminary data.</text>
</comment>
<comment type="similarity">
    <text evidence="1 8">Belongs to the peptidase S8 family.</text>
</comment>
<evidence type="ECO:0000256" key="5">
    <source>
        <dbReference type="ARBA" id="ARBA00022825"/>
    </source>
</evidence>
<name>A0AAV5C3Y7_ELECO</name>
<dbReference type="InterPro" id="IPR036852">
    <property type="entry name" value="Peptidase_S8/S53_dom_sf"/>
</dbReference>
<evidence type="ECO:0000259" key="11">
    <source>
        <dbReference type="Pfam" id="PF05922"/>
    </source>
</evidence>
<feature type="active site" description="Charge relay system" evidence="7 8">
    <location>
        <position position="162"/>
    </location>
</feature>
<protein>
    <recommendedName>
        <fullName evidence="15">Subtilisin-like protease SBT5.6</fullName>
    </recommendedName>
</protein>
<dbReference type="FunFam" id="3.50.30.30:FF:000005">
    <property type="entry name" value="subtilisin-like protease SBT1.5"/>
    <property type="match status" value="1"/>
</dbReference>
<dbReference type="InterPro" id="IPR034197">
    <property type="entry name" value="Peptidases_S8_3"/>
</dbReference>
<evidence type="ECO:0000313" key="13">
    <source>
        <dbReference type="EMBL" id="GJM93255.1"/>
    </source>
</evidence>
<keyword evidence="5 8" id="KW-0720">Serine protease</keyword>
<sequence>MVVYINNSFRAVELHNRIGPPKQDDRRSVSTAEPSPLPLRRPLFVFHCLCLYRAGPGLASQANHQSLTSEEAARASLLYSYKHSLNGFAAILSEEEATELSGRGEVVSTFRSEGRWAPHTTRSWEFLGLEEGTRRGPGGGGGSDWLPSLDKSGGDVIVGILDSGIWPESRSFSDEGLGPVPARWKGVCQAGDSFSSSSCNRKIIGARYYLKAYEAYYKGLNTTYAFRSPRDHDGHGTHTASTVAGRVVDDVSALGGFAAGRASGGAPLARLAAYKVCWPIPGPNPNIENTCFEADMLAAMDDAVGDGVDVMSVSIGATGAPPRFADDGIAVGALHAVRKGVVVVCSGGNSGPKLGTVSNLAPWMLTVGASSIDRAFNSPIKLGNGVEIMGQTVTPYQLPGNKPYPLIYAADAVVPGTPANVSNQCLPNSLSPEKVRGKIVVCLRGSGLRVEKGLEVKRAGGAGIVLGNPPASGSEVPVDAHVLPGTAVSAADAVTILKYMNSSSTPTAILDRSRTVVDVRPSPVMAQFSSRGPNVLEPNILKETREQPDVTAPGLNILAAWSEASSPTKLDGDHRVVKYNIMSGTSMSCPHVSATAVLLKAAHPDWSSAAIRSAIMTTATVNNAEGGPLLNGDGSVAGPMDYGSGHIRPNHALDPGLVYDASYNDYLLFACATAGAPQLDTSLPCPARPPPPYQLNHPSVAVPHGLVNGSSPVAVRRTVTNVGAGGARYTVAVVEPPGVSVKVAPRRLSFARTGEMKSFQVKIQAKESSNGSFSAGSYTWSDGVHVVRSPIVVVLAS</sequence>
<accession>A0AAV5C3Y7</accession>
<feature type="active site" description="Charge relay system" evidence="7 8">
    <location>
        <position position="586"/>
    </location>
</feature>
<feature type="domain" description="Peptidase S8/S53" evidence="9">
    <location>
        <begin position="154"/>
        <end position="622"/>
    </location>
</feature>
<dbReference type="PRINTS" id="PR00723">
    <property type="entry name" value="SUBTILISIN"/>
</dbReference>
<dbReference type="CDD" id="cd04852">
    <property type="entry name" value="Peptidases_S8_3"/>
    <property type="match status" value="1"/>
</dbReference>
<dbReference type="Pfam" id="PF17766">
    <property type="entry name" value="fn3_6"/>
    <property type="match status" value="1"/>
</dbReference>
<dbReference type="FunFam" id="3.40.50.200:FF:000006">
    <property type="entry name" value="Subtilisin-like protease SBT1.5"/>
    <property type="match status" value="1"/>
</dbReference>
<evidence type="ECO:0000256" key="8">
    <source>
        <dbReference type="PROSITE-ProRule" id="PRU01240"/>
    </source>
</evidence>
<reference evidence="13" key="2">
    <citation type="submission" date="2021-12" db="EMBL/GenBank/DDBJ databases">
        <title>Resequencing data analysis of finger millet.</title>
        <authorList>
            <person name="Hatakeyama M."/>
            <person name="Aluri S."/>
            <person name="Balachadran M.T."/>
            <person name="Sivarajan S.R."/>
            <person name="Poveda L."/>
            <person name="Shimizu-Inatsugi R."/>
            <person name="Schlapbach R."/>
            <person name="Sreeman S.M."/>
            <person name="Shimizu K.K."/>
        </authorList>
    </citation>
    <scope>NUCLEOTIDE SEQUENCE</scope>
</reference>
<evidence type="ECO:0000256" key="2">
    <source>
        <dbReference type="ARBA" id="ARBA00022670"/>
    </source>
</evidence>
<dbReference type="EMBL" id="BQKI01000004">
    <property type="protein sequence ID" value="GJM93255.1"/>
    <property type="molecule type" value="Genomic_DNA"/>
</dbReference>
<keyword evidence="2 8" id="KW-0645">Protease</keyword>
<dbReference type="PROSITE" id="PS51892">
    <property type="entry name" value="SUBTILASE"/>
    <property type="match status" value="1"/>
</dbReference>
<evidence type="ECO:0000259" key="12">
    <source>
        <dbReference type="Pfam" id="PF17766"/>
    </source>
</evidence>
<dbReference type="PANTHER" id="PTHR10795">
    <property type="entry name" value="PROPROTEIN CONVERTASE SUBTILISIN/KEXIN"/>
    <property type="match status" value="1"/>
</dbReference>
<feature type="domain" description="Inhibitor I9" evidence="11">
    <location>
        <begin position="63"/>
        <end position="112"/>
    </location>
</feature>
<evidence type="ECO:0000256" key="4">
    <source>
        <dbReference type="ARBA" id="ARBA00022801"/>
    </source>
</evidence>
<feature type="domain" description="Subtilisin-like protease fibronectin type-III" evidence="12">
    <location>
        <begin position="694"/>
        <end position="793"/>
    </location>
</feature>
<dbReference type="InterPro" id="IPR010259">
    <property type="entry name" value="S8pro/Inhibitor_I9"/>
</dbReference>
<dbReference type="InterPro" id="IPR015500">
    <property type="entry name" value="Peptidase_S8_subtilisin-rel"/>
</dbReference>
<evidence type="ECO:0008006" key="15">
    <source>
        <dbReference type="Google" id="ProtNLM"/>
    </source>
</evidence>
<evidence type="ECO:0000259" key="10">
    <source>
        <dbReference type="Pfam" id="PF02225"/>
    </source>
</evidence>
<evidence type="ECO:0000256" key="1">
    <source>
        <dbReference type="ARBA" id="ARBA00011073"/>
    </source>
</evidence>
<dbReference type="Gene3D" id="3.40.50.200">
    <property type="entry name" value="Peptidase S8/S53 domain"/>
    <property type="match status" value="1"/>
</dbReference>
<keyword evidence="3" id="KW-0732">Signal</keyword>
<dbReference type="SUPFAM" id="SSF52743">
    <property type="entry name" value="Subtilisin-like"/>
    <property type="match status" value="1"/>
</dbReference>
<dbReference type="InterPro" id="IPR000209">
    <property type="entry name" value="Peptidase_S8/S53_dom"/>
</dbReference>
<dbReference type="Pfam" id="PF00082">
    <property type="entry name" value="Peptidase_S8"/>
    <property type="match status" value="1"/>
</dbReference>
<keyword evidence="4 8" id="KW-0378">Hydrolase</keyword>
<dbReference type="Proteomes" id="UP001054889">
    <property type="component" value="Unassembled WGS sequence"/>
</dbReference>
<dbReference type="Pfam" id="PF02225">
    <property type="entry name" value="PA"/>
    <property type="match status" value="1"/>
</dbReference>
<feature type="domain" description="PA" evidence="10">
    <location>
        <begin position="421"/>
        <end position="494"/>
    </location>
</feature>
<dbReference type="Gene3D" id="3.50.30.30">
    <property type="match status" value="1"/>
</dbReference>
<feature type="active site" description="Charge relay system" evidence="7 8">
    <location>
        <position position="235"/>
    </location>
</feature>
<dbReference type="SUPFAM" id="SSF52025">
    <property type="entry name" value="PA domain"/>
    <property type="match status" value="1"/>
</dbReference>
<gene>
    <name evidence="13" type="primary">ga09800</name>
    <name evidence="13" type="ORF">PR202_ga09800</name>
</gene>
<dbReference type="Gene3D" id="3.30.70.80">
    <property type="entry name" value="Peptidase S8 propeptide/proteinase inhibitor I9"/>
    <property type="match status" value="1"/>
</dbReference>
<reference evidence="13" key="1">
    <citation type="journal article" date="2018" name="DNA Res.">
        <title>Multiple hybrid de novo genome assembly of finger millet, an orphan allotetraploid crop.</title>
        <authorList>
            <person name="Hatakeyama M."/>
            <person name="Aluri S."/>
            <person name="Balachadran M.T."/>
            <person name="Sivarajan S.R."/>
            <person name="Patrignani A."/>
            <person name="Gruter S."/>
            <person name="Poveda L."/>
            <person name="Shimizu-Inatsugi R."/>
            <person name="Baeten J."/>
            <person name="Francoijs K.J."/>
            <person name="Nataraja K.N."/>
            <person name="Reddy Y.A.N."/>
            <person name="Phadnis S."/>
            <person name="Ravikumar R.L."/>
            <person name="Schlapbach R."/>
            <person name="Sreeman S.M."/>
            <person name="Shimizu K.K."/>
        </authorList>
    </citation>
    <scope>NUCLEOTIDE SEQUENCE</scope>
</reference>
<keyword evidence="6" id="KW-0325">Glycoprotein</keyword>
<dbReference type="CDD" id="cd02120">
    <property type="entry name" value="PA_subtilisin_like"/>
    <property type="match status" value="1"/>
</dbReference>
<dbReference type="InterPro" id="IPR023828">
    <property type="entry name" value="Peptidase_S8_Ser-AS"/>
</dbReference>
<proteinExistence type="inferred from homology"/>
<dbReference type="InterPro" id="IPR003137">
    <property type="entry name" value="PA_domain"/>
</dbReference>
<keyword evidence="14" id="KW-1185">Reference proteome</keyword>
<evidence type="ECO:0000256" key="6">
    <source>
        <dbReference type="ARBA" id="ARBA00023180"/>
    </source>
</evidence>
<dbReference type="InterPro" id="IPR037045">
    <property type="entry name" value="S8pro/Inhibitor_I9_sf"/>
</dbReference>
<organism evidence="13 14">
    <name type="scientific">Eleusine coracana subsp. coracana</name>
    <dbReference type="NCBI Taxonomy" id="191504"/>
    <lineage>
        <taxon>Eukaryota</taxon>
        <taxon>Viridiplantae</taxon>
        <taxon>Streptophyta</taxon>
        <taxon>Embryophyta</taxon>
        <taxon>Tracheophyta</taxon>
        <taxon>Spermatophyta</taxon>
        <taxon>Magnoliopsida</taxon>
        <taxon>Liliopsida</taxon>
        <taxon>Poales</taxon>
        <taxon>Poaceae</taxon>
        <taxon>PACMAD clade</taxon>
        <taxon>Chloridoideae</taxon>
        <taxon>Cynodonteae</taxon>
        <taxon>Eleusininae</taxon>
        <taxon>Eleusine</taxon>
    </lineage>
</organism>
<dbReference type="AlphaFoldDB" id="A0AAV5C3Y7"/>
<dbReference type="InterPro" id="IPR041469">
    <property type="entry name" value="Subtilisin-like_FN3"/>
</dbReference>
<dbReference type="InterPro" id="IPR045051">
    <property type="entry name" value="SBT"/>
</dbReference>
<evidence type="ECO:0000259" key="9">
    <source>
        <dbReference type="Pfam" id="PF00082"/>
    </source>
</evidence>
<evidence type="ECO:0000256" key="3">
    <source>
        <dbReference type="ARBA" id="ARBA00022729"/>
    </source>
</evidence>
<dbReference type="InterPro" id="IPR046450">
    <property type="entry name" value="PA_dom_sf"/>
</dbReference>
<dbReference type="Gene3D" id="2.60.40.2310">
    <property type="match status" value="1"/>
</dbReference>
<dbReference type="GO" id="GO:0006508">
    <property type="term" value="P:proteolysis"/>
    <property type="evidence" value="ECO:0007669"/>
    <property type="project" value="UniProtKB-KW"/>
</dbReference>